<feature type="compositionally biased region" description="Basic and acidic residues" evidence="1">
    <location>
        <begin position="26"/>
        <end position="39"/>
    </location>
</feature>
<dbReference type="Proteomes" id="UP000248749">
    <property type="component" value="Unassembled WGS sequence"/>
</dbReference>
<gene>
    <name evidence="2" type="ORF">C1I99_07090</name>
</gene>
<sequence length="75" mass="8678">MREMFSGIPGLASDEEFYDSMRQGREGRKLNNDGYRLHLPEPGSNPFQNLGKRGYEAEARELMRLAEESDRREGQ</sequence>
<evidence type="ECO:0000256" key="1">
    <source>
        <dbReference type="SAM" id="MobiDB-lite"/>
    </source>
</evidence>
<protein>
    <submittedName>
        <fullName evidence="2">Uncharacterized protein</fullName>
    </submittedName>
</protein>
<evidence type="ECO:0000313" key="2">
    <source>
        <dbReference type="EMBL" id="PZG01478.1"/>
    </source>
</evidence>
<reference evidence="2 3" key="1">
    <citation type="submission" date="2018-01" db="EMBL/GenBank/DDBJ databases">
        <title>Draft genome sequence of Salinispora sp. 13K206.</title>
        <authorList>
            <person name="Sahin N."/>
            <person name="Saygin H."/>
            <person name="Ay H."/>
        </authorList>
    </citation>
    <scope>NUCLEOTIDE SEQUENCE [LARGE SCALE GENOMIC DNA]</scope>
    <source>
        <strain evidence="2 3">13K206</strain>
    </source>
</reference>
<keyword evidence="3" id="KW-1185">Reference proteome</keyword>
<organism evidence="2 3">
    <name type="scientific">Micromonospora deserti</name>
    <dbReference type="NCBI Taxonomy" id="2070366"/>
    <lineage>
        <taxon>Bacteria</taxon>
        <taxon>Bacillati</taxon>
        <taxon>Actinomycetota</taxon>
        <taxon>Actinomycetes</taxon>
        <taxon>Micromonosporales</taxon>
        <taxon>Micromonosporaceae</taxon>
        <taxon>Micromonospora</taxon>
    </lineage>
</organism>
<dbReference type="AlphaFoldDB" id="A0A2W2DNZ7"/>
<dbReference type="EMBL" id="POUB01000028">
    <property type="protein sequence ID" value="PZG01478.1"/>
    <property type="molecule type" value="Genomic_DNA"/>
</dbReference>
<name>A0A2W2DNZ7_9ACTN</name>
<proteinExistence type="predicted"/>
<comment type="caution">
    <text evidence="2">The sequence shown here is derived from an EMBL/GenBank/DDBJ whole genome shotgun (WGS) entry which is preliminary data.</text>
</comment>
<feature type="region of interest" description="Disordered" evidence="1">
    <location>
        <begin position="26"/>
        <end position="51"/>
    </location>
</feature>
<accession>A0A2W2DNZ7</accession>
<evidence type="ECO:0000313" key="3">
    <source>
        <dbReference type="Proteomes" id="UP000248749"/>
    </source>
</evidence>